<keyword evidence="4 8" id="KW-0472">Membrane</keyword>
<comment type="function">
    <text evidence="8">Murein-degrading enzyme that degrades murein glycan strands and insoluble, high-molecular weight murein sacculi, with the concomitant formation of a 1,6-anhydromuramoyl product. Lytic transglycosylases (LTs) play an integral role in the metabolism of the peptidoglycan (PG) sacculus. Their lytic action creates space within the PG sacculus to allow for its expansion as well as for the insertion of various structures such as secretion systems and flagella.</text>
</comment>
<dbReference type="Gene3D" id="3.40.190.10">
    <property type="entry name" value="Periplasmic binding protein-like II"/>
    <property type="match status" value="2"/>
</dbReference>
<comment type="similarity">
    <text evidence="8">In the N-terminal section; belongs to the bacterial solute-binding protein 3 family.</text>
</comment>
<dbReference type="InterPro" id="IPR001638">
    <property type="entry name" value="Solute-binding_3/MltF_N"/>
</dbReference>
<dbReference type="SUPFAM" id="SSF53955">
    <property type="entry name" value="Lysozyme-like"/>
    <property type="match status" value="1"/>
</dbReference>
<comment type="subcellular location">
    <subcellularLocation>
        <location evidence="8">Cell outer membrane</location>
        <topology evidence="8">Peripheral membrane protein</topology>
    </subcellularLocation>
    <text evidence="8">Attached to the inner leaflet of the outer membrane.</text>
</comment>
<accession>A0A1D8K7Z3</accession>
<dbReference type="EMBL" id="CP017448">
    <property type="protein sequence ID" value="AOV17084.1"/>
    <property type="molecule type" value="Genomic_DNA"/>
</dbReference>
<comment type="similarity">
    <text evidence="8">In the C-terminal section; belongs to the transglycosylase Slt family.</text>
</comment>
<dbReference type="CDD" id="cd13403">
    <property type="entry name" value="MLTF-like"/>
    <property type="match status" value="1"/>
</dbReference>
<evidence type="ECO:0000256" key="8">
    <source>
        <dbReference type="HAMAP-Rule" id="MF_02016"/>
    </source>
</evidence>
<dbReference type="SMART" id="SM00062">
    <property type="entry name" value="PBPb"/>
    <property type="match status" value="1"/>
</dbReference>
<keyword evidence="9" id="KW-0812">Transmembrane</keyword>
<evidence type="ECO:0000256" key="4">
    <source>
        <dbReference type="ARBA" id="ARBA00023136"/>
    </source>
</evidence>
<dbReference type="RefSeq" id="WP_070072657.1">
    <property type="nucleotide sequence ID" value="NZ_CP017448.1"/>
</dbReference>
<evidence type="ECO:0000259" key="10">
    <source>
        <dbReference type="SMART" id="SM00062"/>
    </source>
</evidence>
<evidence type="ECO:0000256" key="7">
    <source>
        <dbReference type="ARBA" id="ARBA00023316"/>
    </source>
</evidence>
<dbReference type="CDD" id="cd01009">
    <property type="entry name" value="PBP2_YfhD_N"/>
    <property type="match status" value="1"/>
</dbReference>
<dbReference type="InterPro" id="IPR023703">
    <property type="entry name" value="MltF"/>
</dbReference>
<organism evidence="11 12">
    <name type="scientific">Acidihalobacter aeolianus</name>
    <dbReference type="NCBI Taxonomy" id="2792603"/>
    <lineage>
        <taxon>Bacteria</taxon>
        <taxon>Pseudomonadati</taxon>
        <taxon>Pseudomonadota</taxon>
        <taxon>Gammaproteobacteria</taxon>
        <taxon>Chromatiales</taxon>
        <taxon>Ectothiorhodospiraceae</taxon>
        <taxon>Acidihalobacter</taxon>
    </lineage>
</organism>
<dbReference type="PANTHER" id="PTHR35936:SF32">
    <property type="entry name" value="MEMBRANE-BOUND LYTIC MUREIN TRANSGLYCOSYLASE F"/>
    <property type="match status" value="1"/>
</dbReference>
<evidence type="ECO:0000256" key="6">
    <source>
        <dbReference type="ARBA" id="ARBA00023239"/>
    </source>
</evidence>
<keyword evidence="6 8" id="KW-0456">Lyase</keyword>
<evidence type="ECO:0000313" key="11">
    <source>
        <dbReference type="EMBL" id="AOV17084.1"/>
    </source>
</evidence>
<evidence type="ECO:0000256" key="5">
    <source>
        <dbReference type="ARBA" id="ARBA00023237"/>
    </source>
</evidence>
<dbReference type="Gene3D" id="1.10.530.10">
    <property type="match status" value="1"/>
</dbReference>
<comment type="domain">
    <text evidence="8">The N-terminal domain does not have lytic activity and probably modulates enzymatic activity. The C-terminal domain is the catalytic active domain.</text>
</comment>
<dbReference type="AlphaFoldDB" id="A0A1D8K7Z3"/>
<evidence type="ECO:0000256" key="1">
    <source>
        <dbReference type="ARBA" id="ARBA00007734"/>
    </source>
</evidence>
<dbReference type="Pfam" id="PF01464">
    <property type="entry name" value="SLT"/>
    <property type="match status" value="1"/>
</dbReference>
<comment type="caution">
    <text evidence="8">Lacks conserved residue(s) required for the propagation of feature annotation.</text>
</comment>
<sequence length="486" mass="55287">MIDLKTRRGRRQLIWFIEVTLFILLMSATLLYVLSRTPDTLLERIKASGTLVVGTRNGPTTYYQGPDGPTGFEYDLVNAFANYLGVKVRWVLPDNFSDLMPMVETGRVDMLAAGIPATPTDATRVRFGPPYQTIKEELIYRAGEPRPKSPAELVGKRIAIVAGSSFVTTLTQLQKKYPKLNWQAESDTDIEELLYQVATGKLDYTLDDSNDVTLNRRFYPQIAVAFSIGKPQELAWAFRRGDDASLYDAAVRFFAIIRKNGRLHRITERYYGHARSFDYVGTFTFMKHVAQRLPPLIPLFKQAAKKYGVSWRLLAAISYQESHWNPDATSPTGVRGLMMLTRPTAEHLNIADRLNPLQSIMGGTRYLLKLRKELPASIKEPDRTWFALAAYNIGLGHVMDARRLAAKLGKNPNSWADVKLILPLLSQRRWYRQTVFGYARGREPVEYVQNIRSYFDILIWLRDHKQNGQNLNTPLPSSLLNTPPSL</sequence>
<feature type="region of interest" description="LT domain" evidence="8">
    <location>
        <begin position="275"/>
        <end position="486"/>
    </location>
</feature>
<dbReference type="InterPro" id="IPR008258">
    <property type="entry name" value="Transglycosylase_SLT_dom_1"/>
</dbReference>
<proteinExistence type="inferred from homology"/>
<protein>
    <recommendedName>
        <fullName evidence="8">Membrane-bound lytic murein transglycosylase F</fullName>
        <ecNumber evidence="8">4.2.2.n1</ecNumber>
    </recommendedName>
    <alternativeName>
        <fullName evidence="8">Murein lyase F</fullName>
    </alternativeName>
</protein>
<keyword evidence="9" id="KW-1133">Transmembrane helix</keyword>
<dbReference type="GO" id="GO:0016998">
    <property type="term" value="P:cell wall macromolecule catabolic process"/>
    <property type="evidence" value="ECO:0007669"/>
    <property type="project" value="UniProtKB-UniRule"/>
</dbReference>
<keyword evidence="5 8" id="KW-0998">Cell outer membrane</keyword>
<dbReference type="InterPro" id="IPR000189">
    <property type="entry name" value="Transglyc_AS"/>
</dbReference>
<dbReference type="GO" id="GO:0008933">
    <property type="term" value="F:peptidoglycan lytic transglycosylase activity"/>
    <property type="evidence" value="ECO:0007669"/>
    <property type="project" value="UniProtKB-UniRule"/>
</dbReference>
<dbReference type="SUPFAM" id="SSF53850">
    <property type="entry name" value="Periplasmic binding protein-like II"/>
    <property type="match status" value="1"/>
</dbReference>
<comment type="catalytic activity">
    <reaction evidence="8">
        <text>Exolytic cleavage of the (1-&gt;4)-beta-glycosidic linkage between N-acetylmuramic acid (MurNAc) and N-acetylglucosamine (GlcNAc) residues in peptidoglycan, from either the reducing or the non-reducing ends of the peptidoglycan chains, with concomitant formation of a 1,6-anhydrobond in the MurNAc residue.</text>
        <dbReference type="EC" id="4.2.2.n1"/>
    </reaction>
</comment>
<gene>
    <name evidence="8" type="primary">mltF</name>
    <name evidence="11" type="ORF">BJI67_08470</name>
</gene>
<keyword evidence="3 8" id="KW-0732">Signal</keyword>
<evidence type="ECO:0000256" key="2">
    <source>
        <dbReference type="ARBA" id="ARBA00010333"/>
    </source>
</evidence>
<evidence type="ECO:0000256" key="3">
    <source>
        <dbReference type="ARBA" id="ARBA00022729"/>
    </source>
</evidence>
<feature type="transmembrane region" description="Helical" evidence="9">
    <location>
        <begin position="12"/>
        <end position="34"/>
    </location>
</feature>
<dbReference type="HAMAP" id="MF_02016">
    <property type="entry name" value="MltF"/>
    <property type="match status" value="1"/>
</dbReference>
<comment type="similarity">
    <text evidence="2">Belongs to the bacterial solute-binding protein 3 family.</text>
</comment>
<dbReference type="Pfam" id="PF00497">
    <property type="entry name" value="SBP_bac_3"/>
    <property type="match status" value="1"/>
</dbReference>
<dbReference type="KEGG" id="aaeo:BJI67_08470"/>
<keyword evidence="7 8" id="KW-0961">Cell wall biogenesis/degradation</keyword>
<name>A0A1D8K7Z3_9GAMM</name>
<dbReference type="GO" id="GO:0009279">
    <property type="term" value="C:cell outer membrane"/>
    <property type="evidence" value="ECO:0007669"/>
    <property type="project" value="UniProtKB-SubCell"/>
</dbReference>
<keyword evidence="12" id="KW-1185">Reference proteome</keyword>
<dbReference type="Proteomes" id="UP000095342">
    <property type="component" value="Chromosome"/>
</dbReference>
<dbReference type="PROSITE" id="PS00922">
    <property type="entry name" value="TRANSGLYCOSYLASE"/>
    <property type="match status" value="1"/>
</dbReference>
<evidence type="ECO:0000313" key="12">
    <source>
        <dbReference type="Proteomes" id="UP000095342"/>
    </source>
</evidence>
<reference evidence="11 12" key="1">
    <citation type="submission" date="2016-09" db="EMBL/GenBank/DDBJ databases">
        <title>Acidihalobacter prosperus V6 (DSM14174).</title>
        <authorList>
            <person name="Khaleque H.N."/>
            <person name="Ramsay J.P."/>
            <person name="Murphy R.J.T."/>
            <person name="Kaksonen A.H."/>
            <person name="Boxall N.J."/>
            <person name="Watkin E.L.J."/>
        </authorList>
    </citation>
    <scope>NUCLEOTIDE SEQUENCE [LARGE SCALE GENOMIC DNA]</scope>
    <source>
        <strain evidence="11 12">V6</strain>
    </source>
</reference>
<evidence type="ECO:0000256" key="9">
    <source>
        <dbReference type="SAM" id="Phobius"/>
    </source>
</evidence>
<dbReference type="PANTHER" id="PTHR35936">
    <property type="entry name" value="MEMBRANE-BOUND LYTIC MUREIN TRANSGLYCOSYLASE F"/>
    <property type="match status" value="1"/>
</dbReference>
<comment type="similarity">
    <text evidence="1">Belongs to the transglycosylase Slt family.</text>
</comment>
<dbReference type="GO" id="GO:0071555">
    <property type="term" value="P:cell wall organization"/>
    <property type="evidence" value="ECO:0007669"/>
    <property type="project" value="UniProtKB-KW"/>
</dbReference>
<feature type="active site" evidence="8">
    <location>
        <position position="321"/>
    </location>
</feature>
<feature type="domain" description="Solute-binding protein family 3/N-terminal" evidence="10">
    <location>
        <begin position="50"/>
        <end position="274"/>
    </location>
</feature>
<dbReference type="NCBIfam" id="NF008112">
    <property type="entry name" value="PRK10859.1"/>
    <property type="match status" value="1"/>
</dbReference>
<dbReference type="GO" id="GO:0009253">
    <property type="term" value="P:peptidoglycan catabolic process"/>
    <property type="evidence" value="ECO:0007669"/>
    <property type="project" value="TreeGrafter"/>
</dbReference>
<dbReference type="EC" id="4.2.2.n1" evidence="8"/>
<dbReference type="InterPro" id="IPR023346">
    <property type="entry name" value="Lysozyme-like_dom_sf"/>
</dbReference>